<dbReference type="Proteomes" id="UP000186513">
    <property type="component" value="Unassembled WGS sequence"/>
</dbReference>
<organism evidence="5 6">
    <name type="scientific">Chitinimonas taiwanensis DSM 18899</name>
    <dbReference type="NCBI Taxonomy" id="1121279"/>
    <lineage>
        <taxon>Bacteria</taxon>
        <taxon>Pseudomonadati</taxon>
        <taxon>Pseudomonadota</taxon>
        <taxon>Betaproteobacteria</taxon>
        <taxon>Neisseriales</taxon>
        <taxon>Chitinibacteraceae</taxon>
        <taxon>Chitinimonas</taxon>
    </lineage>
</organism>
<dbReference type="SUPFAM" id="SSF46785">
    <property type="entry name" value="Winged helix' DNA-binding domain"/>
    <property type="match status" value="1"/>
</dbReference>
<dbReference type="NCBIfam" id="NF033788">
    <property type="entry name" value="HTH_metalloreg"/>
    <property type="match status" value="1"/>
</dbReference>
<dbReference type="InterPro" id="IPR011991">
    <property type="entry name" value="ArsR-like_HTH"/>
</dbReference>
<sequence length="117" mass="12965">MRIPTIKACKAMEGLSDQALEQVAHYFQALAEPNRLRILNLLREREHNVGEIAQLCGSTTANISRHLALLAKNGMVVREGRGTSVYYRIADANIYALCDLVCGSIARRFEAQASAFE</sequence>
<protein>
    <submittedName>
        <fullName evidence="5">Transcriptional regulator, ArsR family</fullName>
    </submittedName>
</protein>
<name>A0A1K2HF34_9NEIS</name>
<evidence type="ECO:0000256" key="3">
    <source>
        <dbReference type="ARBA" id="ARBA00023163"/>
    </source>
</evidence>
<proteinExistence type="predicted"/>
<dbReference type="PROSITE" id="PS50987">
    <property type="entry name" value="HTH_ARSR_2"/>
    <property type="match status" value="1"/>
</dbReference>
<dbReference type="AlphaFoldDB" id="A0A1K2HF34"/>
<reference evidence="5 6" key="1">
    <citation type="submission" date="2016-11" db="EMBL/GenBank/DDBJ databases">
        <authorList>
            <person name="Jaros S."/>
            <person name="Januszkiewicz K."/>
            <person name="Wedrychowicz H."/>
        </authorList>
    </citation>
    <scope>NUCLEOTIDE SEQUENCE [LARGE SCALE GENOMIC DNA]</scope>
    <source>
        <strain evidence="5 6">DSM 18899</strain>
    </source>
</reference>
<keyword evidence="1" id="KW-0805">Transcription regulation</keyword>
<dbReference type="Gene3D" id="1.10.10.10">
    <property type="entry name" value="Winged helix-like DNA-binding domain superfamily/Winged helix DNA-binding domain"/>
    <property type="match status" value="1"/>
</dbReference>
<evidence type="ECO:0000256" key="1">
    <source>
        <dbReference type="ARBA" id="ARBA00023015"/>
    </source>
</evidence>
<dbReference type="InterPro" id="IPR036388">
    <property type="entry name" value="WH-like_DNA-bd_sf"/>
</dbReference>
<dbReference type="PANTHER" id="PTHR43132">
    <property type="entry name" value="ARSENICAL RESISTANCE OPERON REPRESSOR ARSR-RELATED"/>
    <property type="match status" value="1"/>
</dbReference>
<gene>
    <name evidence="5" type="ORF">SAMN02745887_01593</name>
</gene>
<dbReference type="EMBL" id="FPKR01000005">
    <property type="protein sequence ID" value="SFZ75420.1"/>
    <property type="molecule type" value="Genomic_DNA"/>
</dbReference>
<accession>A0A1K2HF34</accession>
<dbReference type="InterPro" id="IPR036390">
    <property type="entry name" value="WH_DNA-bd_sf"/>
</dbReference>
<dbReference type="InterPro" id="IPR051011">
    <property type="entry name" value="Metal_resp_trans_reg"/>
</dbReference>
<dbReference type="PRINTS" id="PR00778">
    <property type="entry name" value="HTHARSR"/>
</dbReference>
<dbReference type="RefSeq" id="WP_308417564.1">
    <property type="nucleotide sequence ID" value="NZ_FPKR01000005.1"/>
</dbReference>
<keyword evidence="2" id="KW-0238">DNA-binding</keyword>
<dbReference type="GO" id="GO:0003700">
    <property type="term" value="F:DNA-binding transcription factor activity"/>
    <property type="evidence" value="ECO:0007669"/>
    <property type="project" value="InterPro"/>
</dbReference>
<evidence type="ECO:0000313" key="5">
    <source>
        <dbReference type="EMBL" id="SFZ75420.1"/>
    </source>
</evidence>
<dbReference type="Pfam" id="PF01022">
    <property type="entry name" value="HTH_5"/>
    <property type="match status" value="1"/>
</dbReference>
<dbReference type="PANTHER" id="PTHR43132:SF9">
    <property type="entry name" value="ARSR FAMILY TRANSCRIPTIONAL REGULATORY PROTEIN"/>
    <property type="match status" value="1"/>
</dbReference>
<dbReference type="SMART" id="SM00418">
    <property type="entry name" value="HTH_ARSR"/>
    <property type="match status" value="1"/>
</dbReference>
<dbReference type="STRING" id="1121279.SAMN02745887_01593"/>
<keyword evidence="6" id="KW-1185">Reference proteome</keyword>
<dbReference type="InterPro" id="IPR001845">
    <property type="entry name" value="HTH_ArsR_DNA-bd_dom"/>
</dbReference>
<keyword evidence="3" id="KW-0804">Transcription</keyword>
<evidence type="ECO:0000313" key="6">
    <source>
        <dbReference type="Proteomes" id="UP000186513"/>
    </source>
</evidence>
<feature type="domain" description="HTH arsR-type" evidence="4">
    <location>
        <begin position="15"/>
        <end position="109"/>
    </location>
</feature>
<evidence type="ECO:0000259" key="4">
    <source>
        <dbReference type="PROSITE" id="PS50987"/>
    </source>
</evidence>
<evidence type="ECO:0000256" key="2">
    <source>
        <dbReference type="ARBA" id="ARBA00023125"/>
    </source>
</evidence>
<dbReference type="CDD" id="cd00090">
    <property type="entry name" value="HTH_ARSR"/>
    <property type="match status" value="1"/>
</dbReference>
<dbReference type="GO" id="GO:0003677">
    <property type="term" value="F:DNA binding"/>
    <property type="evidence" value="ECO:0007669"/>
    <property type="project" value="UniProtKB-KW"/>
</dbReference>